<dbReference type="AlphaFoldDB" id="A0A0F5YEK2"/>
<feature type="domain" description="PBP" evidence="5">
    <location>
        <begin position="29"/>
        <end position="313"/>
    </location>
</feature>
<dbReference type="RefSeq" id="WP_046279339.1">
    <property type="nucleotide sequence ID" value="NZ_LATL02000307.1"/>
</dbReference>
<evidence type="ECO:0000313" key="7">
    <source>
        <dbReference type="Proteomes" id="UP000033607"/>
    </source>
</evidence>
<dbReference type="SUPFAM" id="SSF53850">
    <property type="entry name" value="Periplasmic binding protein-like II"/>
    <property type="match status" value="1"/>
</dbReference>
<dbReference type="InterPro" id="IPR050962">
    <property type="entry name" value="Phosphate-bind_PstS"/>
</dbReference>
<protein>
    <recommendedName>
        <fullName evidence="4">Phosphate-binding protein</fullName>
    </recommendedName>
</protein>
<dbReference type="NCBIfam" id="TIGR00975">
    <property type="entry name" value="3a0107s03"/>
    <property type="match status" value="1"/>
</dbReference>
<organism evidence="6 7">
    <name type="scientific">Limnoraphis robusta CS-951</name>
    <dbReference type="NCBI Taxonomy" id="1637645"/>
    <lineage>
        <taxon>Bacteria</taxon>
        <taxon>Bacillati</taxon>
        <taxon>Cyanobacteriota</taxon>
        <taxon>Cyanophyceae</taxon>
        <taxon>Oscillatoriophycideae</taxon>
        <taxon>Oscillatoriales</taxon>
        <taxon>Sirenicapillariaceae</taxon>
        <taxon>Limnoraphis</taxon>
    </lineage>
</organism>
<evidence type="ECO:0000256" key="3">
    <source>
        <dbReference type="ARBA" id="ARBA00022592"/>
    </source>
</evidence>
<dbReference type="GO" id="GO:0043190">
    <property type="term" value="C:ATP-binding cassette (ABC) transporter complex"/>
    <property type="evidence" value="ECO:0007669"/>
    <property type="project" value="InterPro"/>
</dbReference>
<dbReference type="InterPro" id="IPR024370">
    <property type="entry name" value="PBP_domain"/>
</dbReference>
<evidence type="ECO:0000313" key="6">
    <source>
        <dbReference type="EMBL" id="KKD37344.1"/>
    </source>
</evidence>
<name>A0A0F5YEK2_9CYAN</name>
<evidence type="ECO:0000256" key="2">
    <source>
        <dbReference type="ARBA" id="ARBA00022448"/>
    </source>
</evidence>
<dbReference type="PANTHER" id="PTHR42996:SF1">
    <property type="entry name" value="PHOSPHATE-BINDING PROTEIN PSTS"/>
    <property type="match status" value="1"/>
</dbReference>
<dbReference type="PIRSF" id="PIRSF002756">
    <property type="entry name" value="PstS"/>
    <property type="match status" value="1"/>
</dbReference>
<dbReference type="InterPro" id="IPR005673">
    <property type="entry name" value="ABC_phos-bd_PstS"/>
</dbReference>
<sequence>MITVNSAWQRTLTASVAVVALSFGTIGQAVAVSLKGAGASFPAPLYKRYFEEFKKSTGITVSYDAVGSGAGIEQFIANTVDFGGTDAPPSQSEIDKMSKGVVQVPTAGGAVAVVFNLPGVSNLKLPRSAVAEIFMGKITQWNDPKIAKANPGVNLPNLPIKPVVREDGSGTTYIFTRHLSATSPLFQKTVNVSQLPNWPGSPLKGPQNAGVANQVKQTQGAIGYVQDTFARQNNLPTAQLENLAGQFVAPTFEETTKALQSVRFLNDFRASNLQDPEQGYPIVGITWILVKQNYDSPDKANAVKNMVNWVMSEGQGLNQSLEYTRIPQPVATSVVEMIQQKVVAAN</sequence>
<dbReference type="Proteomes" id="UP000033607">
    <property type="component" value="Unassembled WGS sequence"/>
</dbReference>
<dbReference type="CDD" id="cd13565">
    <property type="entry name" value="PBP2_PstS"/>
    <property type="match status" value="1"/>
</dbReference>
<accession>A0A0F5YEK2</accession>
<proteinExistence type="inferred from homology"/>
<dbReference type="PANTHER" id="PTHR42996">
    <property type="entry name" value="PHOSPHATE-BINDING PROTEIN PSTS"/>
    <property type="match status" value="1"/>
</dbReference>
<dbReference type="EMBL" id="LATL02000307">
    <property type="protein sequence ID" value="KKD37344.1"/>
    <property type="molecule type" value="Genomic_DNA"/>
</dbReference>
<evidence type="ECO:0000259" key="5">
    <source>
        <dbReference type="Pfam" id="PF12849"/>
    </source>
</evidence>
<comment type="caution">
    <text evidence="6">The sequence shown here is derived from an EMBL/GenBank/DDBJ whole genome shotgun (WGS) entry which is preliminary data.</text>
</comment>
<evidence type="ECO:0000256" key="4">
    <source>
        <dbReference type="PIRNR" id="PIRNR002756"/>
    </source>
</evidence>
<dbReference type="OrthoDB" id="9790048at2"/>
<dbReference type="Gene3D" id="3.40.190.10">
    <property type="entry name" value="Periplasmic binding protein-like II"/>
    <property type="match status" value="2"/>
</dbReference>
<evidence type="ECO:0000256" key="1">
    <source>
        <dbReference type="ARBA" id="ARBA00008725"/>
    </source>
</evidence>
<keyword evidence="2 4" id="KW-0813">Transport</keyword>
<dbReference type="Pfam" id="PF12849">
    <property type="entry name" value="PBP_like_2"/>
    <property type="match status" value="1"/>
</dbReference>
<dbReference type="PATRIC" id="fig|1637645.4.peg.6034"/>
<dbReference type="GO" id="GO:0035435">
    <property type="term" value="P:phosphate ion transmembrane transport"/>
    <property type="evidence" value="ECO:0007669"/>
    <property type="project" value="InterPro"/>
</dbReference>
<dbReference type="GO" id="GO:0042301">
    <property type="term" value="F:phosphate ion binding"/>
    <property type="evidence" value="ECO:0007669"/>
    <property type="project" value="InterPro"/>
</dbReference>
<keyword evidence="3 4" id="KW-0592">Phosphate transport</keyword>
<comment type="similarity">
    <text evidence="1 4">Belongs to the PstS family.</text>
</comment>
<reference evidence="6 7" key="1">
    <citation type="submission" date="2015-06" db="EMBL/GenBank/DDBJ databases">
        <title>Draft genome assembly of filamentous brackish cyanobacterium Limnoraphis robusta strain CS-951.</title>
        <authorList>
            <person name="Willis A."/>
            <person name="Parks M."/>
            <person name="Burford M.A."/>
        </authorList>
    </citation>
    <scope>NUCLEOTIDE SEQUENCE [LARGE SCALE GENOMIC DNA]</scope>
    <source>
        <strain evidence="6 7">CS-951</strain>
    </source>
</reference>
<gene>
    <name evidence="6" type="ORF">WN50_14860</name>
</gene>